<evidence type="ECO:0000313" key="2">
    <source>
        <dbReference type="EMBL" id="RHW32352.1"/>
    </source>
</evidence>
<reference evidence="2 3" key="1">
    <citation type="journal article" date="2007" name="Int. J. Syst. Evol. Microbiol.">
        <title>Oceanobacillus profundus sp. nov., isolated from a deep-sea sediment core.</title>
        <authorList>
            <person name="Kim Y.G."/>
            <person name="Choi D.H."/>
            <person name="Hyun S."/>
            <person name="Cho B.C."/>
        </authorList>
    </citation>
    <scope>NUCLEOTIDE SEQUENCE [LARGE SCALE GENOMIC DNA]</scope>
    <source>
        <strain evidence="2 3">DSM 18246</strain>
    </source>
</reference>
<comment type="caution">
    <text evidence="2">The sequence shown here is derived from an EMBL/GenBank/DDBJ whole genome shotgun (WGS) entry which is preliminary data.</text>
</comment>
<proteinExistence type="predicted"/>
<dbReference type="Proteomes" id="UP000285456">
    <property type="component" value="Unassembled WGS sequence"/>
</dbReference>
<organism evidence="2 3">
    <name type="scientific">Oceanobacillus profundus</name>
    <dbReference type="NCBI Taxonomy" id="372463"/>
    <lineage>
        <taxon>Bacteria</taxon>
        <taxon>Bacillati</taxon>
        <taxon>Bacillota</taxon>
        <taxon>Bacilli</taxon>
        <taxon>Bacillales</taxon>
        <taxon>Bacillaceae</taxon>
        <taxon>Oceanobacillus</taxon>
    </lineage>
</organism>
<dbReference type="EMBL" id="QWEH01000006">
    <property type="protein sequence ID" value="RHW32352.1"/>
    <property type="molecule type" value="Genomic_DNA"/>
</dbReference>
<name>A0A417YHI1_9BACI</name>
<keyword evidence="1" id="KW-0175">Coiled coil</keyword>
<sequence>MYNEQDVEDLYANFDKVKVVLKYCMPILRLCIVKNGGNEMKDSQKELDFLQEVAKRISERTKQNSSISPEDVFDLLKDTLEETTTDSIIEMPIFMPVIIEKEDDFFTARSYGYRICKGFGRNEEDAVEKLKEEINAYNQSCINSEKKLKIEEMVNNIFPKNRL</sequence>
<protein>
    <submittedName>
        <fullName evidence="2">Uncharacterized protein</fullName>
    </submittedName>
</protein>
<gene>
    <name evidence="2" type="ORF">D1B32_11380</name>
</gene>
<feature type="coiled-coil region" evidence="1">
    <location>
        <begin position="120"/>
        <end position="147"/>
    </location>
</feature>
<accession>A0A417YHI1</accession>
<keyword evidence="3" id="KW-1185">Reference proteome</keyword>
<evidence type="ECO:0000313" key="3">
    <source>
        <dbReference type="Proteomes" id="UP000285456"/>
    </source>
</evidence>
<evidence type="ECO:0000256" key="1">
    <source>
        <dbReference type="SAM" id="Coils"/>
    </source>
</evidence>
<dbReference type="AlphaFoldDB" id="A0A417YHI1"/>